<dbReference type="InParanoid" id="A7S9V2"/>
<keyword evidence="2" id="KW-1185">Reference proteome</keyword>
<evidence type="ECO:0000313" key="2">
    <source>
        <dbReference type="Proteomes" id="UP000001593"/>
    </source>
</evidence>
<organism evidence="1 2">
    <name type="scientific">Nematostella vectensis</name>
    <name type="common">Starlet sea anemone</name>
    <dbReference type="NCBI Taxonomy" id="45351"/>
    <lineage>
        <taxon>Eukaryota</taxon>
        <taxon>Metazoa</taxon>
        <taxon>Cnidaria</taxon>
        <taxon>Anthozoa</taxon>
        <taxon>Hexacorallia</taxon>
        <taxon>Actiniaria</taxon>
        <taxon>Edwardsiidae</taxon>
        <taxon>Nematostella</taxon>
    </lineage>
</organism>
<accession>A7S9V2</accession>
<dbReference type="PhylomeDB" id="A7S9V2"/>
<dbReference type="KEGG" id="nve:5511108"/>
<dbReference type="AlphaFoldDB" id="A7S9V2"/>
<protein>
    <submittedName>
        <fullName evidence="1">Uncharacterized protein</fullName>
    </submittedName>
</protein>
<reference evidence="1 2" key="1">
    <citation type="journal article" date="2007" name="Science">
        <title>Sea anemone genome reveals ancestral eumetazoan gene repertoire and genomic organization.</title>
        <authorList>
            <person name="Putnam N.H."/>
            <person name="Srivastava M."/>
            <person name="Hellsten U."/>
            <person name="Dirks B."/>
            <person name="Chapman J."/>
            <person name="Salamov A."/>
            <person name="Terry A."/>
            <person name="Shapiro H."/>
            <person name="Lindquist E."/>
            <person name="Kapitonov V.V."/>
            <person name="Jurka J."/>
            <person name="Genikhovich G."/>
            <person name="Grigoriev I.V."/>
            <person name="Lucas S.M."/>
            <person name="Steele R.E."/>
            <person name="Finnerty J.R."/>
            <person name="Technau U."/>
            <person name="Martindale M.Q."/>
            <person name="Rokhsar D.S."/>
        </authorList>
    </citation>
    <scope>NUCLEOTIDE SEQUENCE [LARGE SCALE GENOMIC DNA]</scope>
    <source>
        <strain evidence="2">CH2 X CH6</strain>
    </source>
</reference>
<name>A7S9V2_NEMVE</name>
<evidence type="ECO:0000313" key="1">
    <source>
        <dbReference type="EMBL" id="EDO39448.1"/>
    </source>
</evidence>
<gene>
    <name evidence="1" type="ORF">NEMVEDRAFT_v1g110397</name>
</gene>
<dbReference type="Proteomes" id="UP000001593">
    <property type="component" value="Unassembled WGS sequence"/>
</dbReference>
<sequence length="110" mass="12180">MAADFEDITANLPTLQFEAALAPQEKELLYLRARSHALTSSVCAQAAFLVAVMNDARQKIIEQKSPTKKKSSKFLQEAPKRDPLFIGIIGCGRLGKQLANTLLKFCKLIF</sequence>
<proteinExistence type="predicted"/>
<dbReference type="EMBL" id="DS469606">
    <property type="protein sequence ID" value="EDO39448.1"/>
    <property type="molecule type" value="Genomic_DNA"/>
</dbReference>
<dbReference type="STRING" id="45351.A7S9V2"/>
<dbReference type="HOGENOM" id="CLU_2173941_0_0_1"/>